<evidence type="ECO:0008006" key="3">
    <source>
        <dbReference type="Google" id="ProtNLM"/>
    </source>
</evidence>
<dbReference type="OrthoDB" id="594666at2"/>
<dbReference type="AlphaFoldDB" id="A0A345UK20"/>
<evidence type="ECO:0000313" key="1">
    <source>
        <dbReference type="EMBL" id="AXJ00822.1"/>
    </source>
</evidence>
<dbReference type="Gene3D" id="1.25.40.10">
    <property type="entry name" value="Tetratricopeptide repeat domain"/>
    <property type="match status" value="1"/>
</dbReference>
<dbReference type="SUPFAM" id="SSF48452">
    <property type="entry name" value="TPR-like"/>
    <property type="match status" value="1"/>
</dbReference>
<protein>
    <recommendedName>
        <fullName evidence="3">Tetratricopeptide repeat-containing protein</fullName>
    </recommendedName>
</protein>
<dbReference type="InterPro" id="IPR011990">
    <property type="entry name" value="TPR-like_helical_dom_sf"/>
</dbReference>
<name>A0A345UK20_9BACT</name>
<sequence length="204" mass="23416">MMMKSFPFPLPESLKSHVELFERKPDKAIEGLHKHLKRRGNDAVGYFLLGWLYLQSGDQVNALKCAAMAKAFAPGSPFFHYLPYYFQHPDGFEAWLPVLSDDATVQQQWLPEKDQRFFVDIDRLIQQLSNPEATRIRMKQSEEAPKAKQPAVNRSEDLATLTLAGIYEKQNRIEEAIKVLQTIAKQDETRAAHCEAEITRLKSL</sequence>
<dbReference type="Proteomes" id="UP000254808">
    <property type="component" value="Chromosome"/>
</dbReference>
<accession>A0A345UK20</accession>
<proteinExistence type="predicted"/>
<organism evidence="1 2">
    <name type="scientific">Cyclonatronum proteinivorum</name>
    <dbReference type="NCBI Taxonomy" id="1457365"/>
    <lineage>
        <taxon>Bacteria</taxon>
        <taxon>Pseudomonadati</taxon>
        <taxon>Balneolota</taxon>
        <taxon>Balneolia</taxon>
        <taxon>Balneolales</taxon>
        <taxon>Cyclonatronaceae</taxon>
        <taxon>Cyclonatronum</taxon>
    </lineage>
</organism>
<keyword evidence="2" id="KW-1185">Reference proteome</keyword>
<gene>
    <name evidence="1" type="ORF">CYPRO_1571</name>
</gene>
<evidence type="ECO:0000313" key="2">
    <source>
        <dbReference type="Proteomes" id="UP000254808"/>
    </source>
</evidence>
<dbReference type="EMBL" id="CP027806">
    <property type="protein sequence ID" value="AXJ00822.1"/>
    <property type="molecule type" value="Genomic_DNA"/>
</dbReference>
<dbReference type="KEGG" id="cprv:CYPRO_1571"/>
<reference evidence="1 2" key="1">
    <citation type="submission" date="2018-03" db="EMBL/GenBank/DDBJ databases">
        <title>Phenotypic and genomic properties of Cyclonatronum proteinivorum gen. nov., sp. nov., a haloalkaliphilic bacteroidete from soda lakes possessing Na+-translocating rhodopsin.</title>
        <authorList>
            <person name="Toshchakov S.V."/>
            <person name="Korzhenkov A."/>
            <person name="Samarov N.I."/>
            <person name="Kublanov I.V."/>
            <person name="Muntyan M.S."/>
            <person name="Sorokin D.Y."/>
        </authorList>
    </citation>
    <scope>NUCLEOTIDE SEQUENCE [LARGE SCALE GENOMIC DNA]</scope>
    <source>
        <strain evidence="1 2">Omega</strain>
    </source>
</reference>
<dbReference type="RefSeq" id="WP_114984080.1">
    <property type="nucleotide sequence ID" value="NZ_CP027806.1"/>
</dbReference>